<dbReference type="InterPro" id="IPR042176">
    <property type="entry name" value="Pantoate_ligase_C"/>
</dbReference>
<sequence>MQTLRTVAEVRAVVHATRERGGTVGLVPTMGAFHEGHLSLMRAARDAHDLVVVSLFVNPTQFGPSEDLAAYPRDEHRDARLAAQAGADVLFTPPVGEVYPDGYATSIHVAGITDVLCGATRPGHFDGVATVVTKLFGIVRPDAAYFGQKDAQQVLVVRRVVRDLNLDVNVVACPIVREADGLAMSSRNAYLDAASRERATALSRALDAAESAVSSGQTGAHELLKAARAVLESAGIEPEYLELRSADDLALVDAVAPTALLAVAARVGAARLIDNRLLEAS</sequence>
<dbReference type="InterPro" id="IPR003721">
    <property type="entry name" value="Pantoate_ligase"/>
</dbReference>
<name>A0ABY8C3Q3_9MICO</name>
<evidence type="ECO:0000313" key="9">
    <source>
        <dbReference type="EMBL" id="WEG09258.1"/>
    </source>
</evidence>
<gene>
    <name evidence="8 9" type="primary">panC</name>
    <name evidence="9" type="ORF">PU630_01475</name>
</gene>
<comment type="similarity">
    <text evidence="2 8">Belongs to the pantothenate synthetase family.</text>
</comment>
<dbReference type="EMBL" id="CP119108">
    <property type="protein sequence ID" value="WEG09258.1"/>
    <property type="molecule type" value="Genomic_DNA"/>
</dbReference>
<evidence type="ECO:0000256" key="7">
    <source>
        <dbReference type="ARBA" id="ARBA00048258"/>
    </source>
</evidence>
<keyword evidence="8" id="KW-0963">Cytoplasm</keyword>
<comment type="miscellaneous">
    <text evidence="8">The reaction proceeds by a bi uni uni bi ping pong mechanism.</text>
</comment>
<keyword evidence="3 8" id="KW-0436">Ligase</keyword>
<keyword evidence="6 8" id="KW-0067">ATP-binding</keyword>
<dbReference type="CDD" id="cd00560">
    <property type="entry name" value="PanC"/>
    <property type="match status" value="1"/>
</dbReference>
<feature type="binding site" evidence="8">
    <location>
        <begin position="147"/>
        <end position="150"/>
    </location>
    <ligand>
        <name>ATP</name>
        <dbReference type="ChEBI" id="CHEBI:30616"/>
    </ligand>
</feature>
<dbReference type="PANTHER" id="PTHR21299">
    <property type="entry name" value="CYTIDYLATE KINASE/PANTOATE-BETA-ALANINE LIGASE"/>
    <property type="match status" value="1"/>
</dbReference>
<dbReference type="HAMAP" id="MF_00158">
    <property type="entry name" value="PanC"/>
    <property type="match status" value="1"/>
</dbReference>
<evidence type="ECO:0000313" key="10">
    <source>
        <dbReference type="Proteomes" id="UP001214553"/>
    </source>
</evidence>
<comment type="subunit">
    <text evidence="8">Homodimer.</text>
</comment>
<protein>
    <recommendedName>
        <fullName evidence="8">Pantothenate synthetase</fullName>
        <shortName evidence="8">PS</shortName>
        <ecNumber evidence="8">6.3.2.1</ecNumber>
    </recommendedName>
    <alternativeName>
        <fullName evidence="8">Pantoate--beta-alanine ligase</fullName>
    </alternativeName>
    <alternativeName>
        <fullName evidence="8">Pantoate-activating enzyme</fullName>
    </alternativeName>
</protein>
<dbReference type="PANTHER" id="PTHR21299:SF1">
    <property type="entry name" value="PANTOATE--BETA-ALANINE LIGASE"/>
    <property type="match status" value="1"/>
</dbReference>
<dbReference type="InterPro" id="IPR014729">
    <property type="entry name" value="Rossmann-like_a/b/a_fold"/>
</dbReference>
<evidence type="ECO:0000256" key="6">
    <source>
        <dbReference type="ARBA" id="ARBA00022840"/>
    </source>
</evidence>
<dbReference type="Proteomes" id="UP001214553">
    <property type="component" value="Chromosome"/>
</dbReference>
<dbReference type="Gene3D" id="3.30.1300.10">
    <property type="entry name" value="Pantoate-beta-alanine ligase, C-terminal domain"/>
    <property type="match status" value="1"/>
</dbReference>
<evidence type="ECO:0000256" key="1">
    <source>
        <dbReference type="ARBA" id="ARBA00004990"/>
    </source>
</evidence>
<evidence type="ECO:0000256" key="2">
    <source>
        <dbReference type="ARBA" id="ARBA00009256"/>
    </source>
</evidence>
<keyword evidence="4 8" id="KW-0566">Pantothenate biosynthesis</keyword>
<comment type="function">
    <text evidence="8">Catalyzes the condensation of pantoate with beta-alanine in an ATP-dependent reaction via a pantoyl-adenylate intermediate.</text>
</comment>
<evidence type="ECO:0000256" key="4">
    <source>
        <dbReference type="ARBA" id="ARBA00022655"/>
    </source>
</evidence>
<evidence type="ECO:0000256" key="5">
    <source>
        <dbReference type="ARBA" id="ARBA00022741"/>
    </source>
</evidence>
<dbReference type="Pfam" id="PF02569">
    <property type="entry name" value="Pantoate_ligase"/>
    <property type="match status" value="1"/>
</dbReference>
<comment type="pathway">
    <text evidence="1 8">Cofactor biosynthesis; (R)-pantothenate biosynthesis; (R)-pantothenate from (R)-pantoate and beta-alanine: step 1/1.</text>
</comment>
<feature type="binding site" evidence="8">
    <location>
        <begin position="30"/>
        <end position="37"/>
    </location>
    <ligand>
        <name>ATP</name>
        <dbReference type="ChEBI" id="CHEBI:30616"/>
    </ligand>
</feature>
<keyword evidence="10" id="KW-1185">Reference proteome</keyword>
<dbReference type="NCBIfam" id="TIGR00018">
    <property type="entry name" value="panC"/>
    <property type="match status" value="1"/>
</dbReference>
<dbReference type="Gene3D" id="3.40.50.620">
    <property type="entry name" value="HUPs"/>
    <property type="match status" value="1"/>
</dbReference>
<evidence type="ECO:0000256" key="8">
    <source>
        <dbReference type="HAMAP-Rule" id="MF_00158"/>
    </source>
</evidence>
<reference evidence="9 10" key="1">
    <citation type="submission" date="2023-03" db="EMBL/GenBank/DDBJ databases">
        <title>Genome sequence of Microbacterium sp. KACC 23027.</title>
        <authorList>
            <person name="Kim S."/>
            <person name="Heo J."/>
            <person name="Kwon S.-W."/>
        </authorList>
    </citation>
    <scope>NUCLEOTIDE SEQUENCE [LARGE SCALE GENOMIC DNA]</scope>
    <source>
        <strain evidence="9 10">KACC 23027</strain>
    </source>
</reference>
<feature type="active site" description="Proton donor" evidence="8">
    <location>
        <position position="37"/>
    </location>
</feature>
<organism evidence="9 10">
    <name type="scientific">Microbacterium horticulturae</name>
    <dbReference type="NCBI Taxonomy" id="3028316"/>
    <lineage>
        <taxon>Bacteria</taxon>
        <taxon>Bacillati</taxon>
        <taxon>Actinomycetota</taxon>
        <taxon>Actinomycetes</taxon>
        <taxon>Micrococcales</taxon>
        <taxon>Microbacteriaceae</taxon>
        <taxon>Microbacterium</taxon>
    </lineage>
</organism>
<keyword evidence="5 8" id="KW-0547">Nucleotide-binding</keyword>
<accession>A0ABY8C3Q3</accession>
<evidence type="ECO:0000256" key="3">
    <source>
        <dbReference type="ARBA" id="ARBA00022598"/>
    </source>
</evidence>
<dbReference type="EC" id="6.3.2.1" evidence="8"/>
<comment type="catalytic activity">
    <reaction evidence="7 8">
        <text>(R)-pantoate + beta-alanine + ATP = (R)-pantothenate + AMP + diphosphate + H(+)</text>
        <dbReference type="Rhea" id="RHEA:10912"/>
        <dbReference type="ChEBI" id="CHEBI:15378"/>
        <dbReference type="ChEBI" id="CHEBI:15980"/>
        <dbReference type="ChEBI" id="CHEBI:29032"/>
        <dbReference type="ChEBI" id="CHEBI:30616"/>
        <dbReference type="ChEBI" id="CHEBI:33019"/>
        <dbReference type="ChEBI" id="CHEBI:57966"/>
        <dbReference type="ChEBI" id="CHEBI:456215"/>
        <dbReference type="EC" id="6.3.2.1"/>
    </reaction>
</comment>
<dbReference type="RefSeq" id="WP_275278582.1">
    <property type="nucleotide sequence ID" value="NZ_CP119108.1"/>
</dbReference>
<dbReference type="SUPFAM" id="SSF52374">
    <property type="entry name" value="Nucleotidylyl transferase"/>
    <property type="match status" value="1"/>
</dbReference>
<feature type="binding site" evidence="8">
    <location>
        <position position="61"/>
    </location>
    <ligand>
        <name>beta-alanine</name>
        <dbReference type="ChEBI" id="CHEBI:57966"/>
    </ligand>
</feature>
<feature type="binding site" evidence="8">
    <location>
        <position position="153"/>
    </location>
    <ligand>
        <name>(R)-pantoate</name>
        <dbReference type="ChEBI" id="CHEBI:15980"/>
    </ligand>
</feature>
<dbReference type="GO" id="GO:0016874">
    <property type="term" value="F:ligase activity"/>
    <property type="evidence" value="ECO:0007669"/>
    <property type="project" value="UniProtKB-KW"/>
</dbReference>
<feature type="binding site" evidence="8">
    <location>
        <position position="176"/>
    </location>
    <ligand>
        <name>ATP</name>
        <dbReference type="ChEBI" id="CHEBI:30616"/>
    </ligand>
</feature>
<feature type="binding site" evidence="8">
    <location>
        <begin position="184"/>
        <end position="187"/>
    </location>
    <ligand>
        <name>ATP</name>
        <dbReference type="ChEBI" id="CHEBI:30616"/>
    </ligand>
</feature>
<comment type="subcellular location">
    <subcellularLocation>
        <location evidence="8">Cytoplasm</location>
    </subcellularLocation>
</comment>
<proteinExistence type="inferred from homology"/>
<feature type="binding site" evidence="8">
    <location>
        <position position="61"/>
    </location>
    <ligand>
        <name>(R)-pantoate</name>
        <dbReference type="ChEBI" id="CHEBI:15980"/>
    </ligand>
</feature>